<name>A0A414AVY5_9FIRM</name>
<dbReference type="Proteomes" id="UP000283975">
    <property type="component" value="Unassembled WGS sequence"/>
</dbReference>
<comment type="caution">
    <text evidence="1">The sequence shown here is derived from an EMBL/GenBank/DDBJ whole genome shotgun (WGS) entry which is preliminary data.</text>
</comment>
<sequence>MRNRLRAVPLGRFLSSQGEQGQCLRYFQGGRKIFIICLERSQSFLNINVAQSAILVENKRNGLDKE</sequence>
<gene>
    <name evidence="1" type="ORF">DW839_12200</name>
</gene>
<reference evidence="1 2" key="1">
    <citation type="submission" date="2018-08" db="EMBL/GenBank/DDBJ databases">
        <title>A genome reference for cultivated species of the human gut microbiota.</title>
        <authorList>
            <person name="Zou Y."/>
            <person name="Xue W."/>
            <person name="Luo G."/>
        </authorList>
    </citation>
    <scope>NUCLEOTIDE SEQUENCE [LARGE SCALE GENOMIC DNA]</scope>
    <source>
        <strain evidence="1 2">AM35-14</strain>
    </source>
</reference>
<dbReference type="AlphaFoldDB" id="A0A414AVY5"/>
<evidence type="ECO:0000313" key="2">
    <source>
        <dbReference type="Proteomes" id="UP000283975"/>
    </source>
</evidence>
<accession>A0A414AVY5</accession>
<organism evidence="1 2">
    <name type="scientific">Enterocloster bolteae</name>
    <dbReference type="NCBI Taxonomy" id="208479"/>
    <lineage>
        <taxon>Bacteria</taxon>
        <taxon>Bacillati</taxon>
        <taxon>Bacillota</taxon>
        <taxon>Clostridia</taxon>
        <taxon>Lachnospirales</taxon>
        <taxon>Lachnospiraceae</taxon>
        <taxon>Enterocloster</taxon>
    </lineage>
</organism>
<evidence type="ECO:0000313" key="1">
    <source>
        <dbReference type="EMBL" id="RHC55929.1"/>
    </source>
</evidence>
<protein>
    <submittedName>
        <fullName evidence="1">Uncharacterized protein</fullName>
    </submittedName>
</protein>
<proteinExistence type="predicted"/>
<dbReference type="EMBL" id="QSHZ01000011">
    <property type="protein sequence ID" value="RHC55929.1"/>
    <property type="molecule type" value="Genomic_DNA"/>
</dbReference>